<dbReference type="PANTHER" id="PTHR35372:SF2">
    <property type="entry name" value="SF3 HELICASE DOMAIN-CONTAINING PROTEIN"/>
    <property type="match status" value="1"/>
</dbReference>
<dbReference type="RefSeq" id="WP_173955730.1">
    <property type="nucleotide sequence ID" value="NZ_CP028942.1"/>
</dbReference>
<dbReference type="InterPro" id="IPR051620">
    <property type="entry name" value="ORF904-like_C"/>
</dbReference>
<proteinExistence type="predicted"/>
<sequence>MNLDQIPQEFKVIDNWVLVQLRPKKDGRFDKVPVRLSASGVTELAWGAQKNRSSFEIVKAQLNEELDREPSERRFHGVGFVLNDTDYLCVDLDKAFDGEALKPFAKDILTSLHGFVEKSVSGTGLHIFVKQNGWSLGTKRGKFGDGSGIDVLCGGSYVMVTGDAIDDASYTMGLDQDFSMVHKWRSLLTGSESESTFIHQEIPFDHNLPVAGWDVDRIRSEVLPRLKDFEDRDNWRDVCFALHHQTQGSDEGLELFHEYSARIPEMYNADEVDALWKSTTLNPQRLNKTFRWLLHLVRQQITENQGHIMGDLDNARHFRAMFEGEFLFCHSNRKWLRFNGKRWEWCQKDEQMGAAKLVAEKIMDKAGELFKLDPTGAVSKAWQSHAKTIRSNGRIIAMIELATSEPGMSIASISELDSKPMLLGVANGVVDLKRMQLLPANPKLLISRQVHADYNPAATCPLWLKFLDEIFLGDQDVIQYIQKALGYSLTGDVSEELLHFCYGHGKNGKSVMANVIVKIMGDYVQTANFDLLAMKDSAATNDVARLVGARMVMANETRENQRLDDQKLKALVSTERITARFMYAEYFEFWPQFKIWLRGNYKPIITDSSNGAWRRMRLVPFEYQVPEDKTDFKLEQKLLDEKEGILAWLIDGCQLWQKERLSPPKHIEDASRVYQEESDMLGEFLEDCCEVGAGKMESQKSVFGSYQVWARSNGTHPASQKSFTRQLGSRGVDTKRIKAQGDTKRFYVGLSLTEAAQKRWKQFDFE</sequence>
<dbReference type="Gene3D" id="3.40.50.300">
    <property type="entry name" value="P-loop containing nucleotide triphosphate hydrolases"/>
    <property type="match status" value="1"/>
</dbReference>
<protein>
    <recommendedName>
        <fullName evidence="4">SF3 helicase domain-containing protein</fullName>
    </recommendedName>
</protein>
<dbReference type="InterPro" id="IPR014015">
    <property type="entry name" value="Helicase_SF3_DNA-vir"/>
</dbReference>
<dbReference type="Proteomes" id="UP000503312">
    <property type="component" value="Chromosome"/>
</dbReference>
<dbReference type="InterPro" id="IPR027417">
    <property type="entry name" value="P-loop_NTPase"/>
</dbReference>
<dbReference type="Pfam" id="PF19263">
    <property type="entry name" value="DUF5906"/>
    <property type="match status" value="1"/>
</dbReference>
<dbReference type="AlphaFoldDB" id="A0A6M9PQ39"/>
<dbReference type="Pfam" id="PF08707">
    <property type="entry name" value="PriCT_2"/>
    <property type="match status" value="1"/>
</dbReference>
<evidence type="ECO:0000256" key="2">
    <source>
        <dbReference type="ARBA" id="ARBA00022801"/>
    </source>
</evidence>
<dbReference type="SMART" id="SM00885">
    <property type="entry name" value="D5_N"/>
    <property type="match status" value="1"/>
</dbReference>
<dbReference type="InterPro" id="IPR006500">
    <property type="entry name" value="Helicase_put_C_phage/plasmid"/>
</dbReference>
<evidence type="ECO:0000256" key="3">
    <source>
        <dbReference type="ARBA" id="ARBA00022840"/>
    </source>
</evidence>
<dbReference type="PROSITE" id="PS51206">
    <property type="entry name" value="SF3_HELICASE_1"/>
    <property type="match status" value="1"/>
</dbReference>
<evidence type="ECO:0000313" key="5">
    <source>
        <dbReference type="EMBL" id="QKM64690.1"/>
    </source>
</evidence>
<keyword evidence="1" id="KW-0547">Nucleotide-binding</keyword>
<evidence type="ECO:0000256" key="1">
    <source>
        <dbReference type="ARBA" id="ARBA00022741"/>
    </source>
</evidence>
<dbReference type="InterPro" id="IPR014818">
    <property type="entry name" value="Phage/plasmid_primase_P4_C"/>
</dbReference>
<dbReference type="NCBIfam" id="TIGR01613">
    <property type="entry name" value="primase_Cterm"/>
    <property type="match status" value="1"/>
</dbReference>
<organism evidence="5 6">
    <name type="scientific">Polynucleobacter tropicus</name>
    <dbReference type="NCBI Taxonomy" id="1743174"/>
    <lineage>
        <taxon>Bacteria</taxon>
        <taxon>Pseudomonadati</taxon>
        <taxon>Pseudomonadota</taxon>
        <taxon>Betaproteobacteria</taxon>
        <taxon>Burkholderiales</taxon>
        <taxon>Burkholderiaceae</taxon>
        <taxon>Polynucleobacter</taxon>
    </lineage>
</organism>
<dbReference type="GO" id="GO:0005524">
    <property type="term" value="F:ATP binding"/>
    <property type="evidence" value="ECO:0007669"/>
    <property type="project" value="UniProtKB-KW"/>
</dbReference>
<dbReference type="KEGG" id="ptrp:DCO17_05235"/>
<dbReference type="PANTHER" id="PTHR35372">
    <property type="entry name" value="ATP BINDING PROTEIN-RELATED"/>
    <property type="match status" value="1"/>
</dbReference>
<reference evidence="5 6" key="1">
    <citation type="submission" date="2018-04" db="EMBL/GenBank/DDBJ databases">
        <title>Polynucleobacter sp. UH21B genome.</title>
        <authorList>
            <person name="Hahn M.W."/>
        </authorList>
    </citation>
    <scope>NUCLEOTIDE SEQUENCE [LARGE SCALE GENOMIC DNA]</scope>
    <source>
        <strain evidence="5 6">MWH-UH21B</strain>
    </source>
</reference>
<feature type="domain" description="SF3 helicase" evidence="4">
    <location>
        <begin position="476"/>
        <end position="634"/>
    </location>
</feature>
<dbReference type="Pfam" id="PF08706">
    <property type="entry name" value="D5_N"/>
    <property type="match status" value="1"/>
</dbReference>
<evidence type="ECO:0000259" key="4">
    <source>
        <dbReference type="PROSITE" id="PS51206"/>
    </source>
</evidence>
<name>A0A6M9PQ39_9BURK</name>
<evidence type="ECO:0000313" key="6">
    <source>
        <dbReference type="Proteomes" id="UP000503312"/>
    </source>
</evidence>
<keyword evidence="3" id="KW-0067">ATP-binding</keyword>
<keyword evidence="2" id="KW-0378">Hydrolase</keyword>
<dbReference type="InterPro" id="IPR045455">
    <property type="entry name" value="NrS-1_pol-like_helicase"/>
</dbReference>
<gene>
    <name evidence="5" type="ORF">DCO17_05235</name>
</gene>
<dbReference type="InterPro" id="IPR014819">
    <property type="entry name" value="PriCT_2"/>
</dbReference>
<dbReference type="EMBL" id="CP028942">
    <property type="protein sequence ID" value="QKM64690.1"/>
    <property type="molecule type" value="Genomic_DNA"/>
</dbReference>
<accession>A0A6M9PQ39</accession>
<dbReference type="GO" id="GO:0016817">
    <property type="term" value="F:hydrolase activity, acting on acid anhydrides"/>
    <property type="evidence" value="ECO:0007669"/>
    <property type="project" value="InterPro"/>
</dbReference>
<keyword evidence="6" id="KW-1185">Reference proteome</keyword>